<keyword evidence="2" id="KW-1185">Reference proteome</keyword>
<dbReference type="EMBL" id="FOGL01000016">
    <property type="protein sequence ID" value="SES04328.1"/>
    <property type="molecule type" value="Genomic_DNA"/>
</dbReference>
<dbReference type="AlphaFoldDB" id="A0A1H9U513"/>
<dbReference type="RefSeq" id="WP_089742420.1">
    <property type="nucleotide sequence ID" value="NZ_FOGL01000016.1"/>
</dbReference>
<dbReference type="Proteomes" id="UP000199687">
    <property type="component" value="Unassembled WGS sequence"/>
</dbReference>
<reference evidence="1 2" key="1">
    <citation type="submission" date="2016-10" db="EMBL/GenBank/DDBJ databases">
        <authorList>
            <person name="de Groot N.N."/>
        </authorList>
    </citation>
    <scope>NUCLEOTIDE SEQUENCE [LARGE SCALE GENOMIC DNA]</scope>
    <source>
        <strain evidence="1 2">CGMCC 1.7727</strain>
    </source>
</reference>
<name>A0A1H9U513_9BACI</name>
<sequence>MGDIAEDEVRLRFTYTMPSDTDENVKACIYIAGNQIDHNGETYSTSYDEVTNWRVDNMEYKLETGPPEVITWSPIDGIGTESGKFKLAWSYSISKFGVGGSFSYTNPKQIDLNPNDITLYFRFHFRWTELVLRESN</sequence>
<evidence type="ECO:0000313" key="2">
    <source>
        <dbReference type="Proteomes" id="UP000199687"/>
    </source>
</evidence>
<accession>A0A1H9U513</accession>
<gene>
    <name evidence="1" type="ORF">SAMN04487944_1165</name>
</gene>
<protein>
    <submittedName>
        <fullName evidence="1">Uncharacterized protein</fullName>
    </submittedName>
</protein>
<organism evidence="1 2">
    <name type="scientific">Gracilibacillus ureilyticus</name>
    <dbReference type="NCBI Taxonomy" id="531814"/>
    <lineage>
        <taxon>Bacteria</taxon>
        <taxon>Bacillati</taxon>
        <taxon>Bacillota</taxon>
        <taxon>Bacilli</taxon>
        <taxon>Bacillales</taxon>
        <taxon>Bacillaceae</taxon>
        <taxon>Gracilibacillus</taxon>
    </lineage>
</organism>
<evidence type="ECO:0000313" key="1">
    <source>
        <dbReference type="EMBL" id="SES04328.1"/>
    </source>
</evidence>
<proteinExistence type="predicted"/>